<dbReference type="OrthoDB" id="6560677at2"/>
<name>A0A2S2CYW8_9PROT</name>
<dbReference type="RefSeq" id="WP_109333283.1">
    <property type="nucleotide sequence ID" value="NZ_CP029357.1"/>
</dbReference>
<evidence type="ECO:0000256" key="1">
    <source>
        <dbReference type="ARBA" id="ARBA00010832"/>
    </source>
</evidence>
<feature type="region of interest" description="Disordered" evidence="2">
    <location>
        <begin position="1"/>
        <end position="25"/>
    </location>
</feature>
<evidence type="ECO:0000259" key="3">
    <source>
        <dbReference type="Pfam" id="PF04809"/>
    </source>
</evidence>
<proteinExistence type="inferred from homology"/>
<dbReference type="Pfam" id="PF04809">
    <property type="entry name" value="HupH_C"/>
    <property type="match status" value="2"/>
</dbReference>
<accession>A0A2S2CYW8</accession>
<dbReference type="AlphaFoldDB" id="A0A2S2CYW8"/>
<feature type="domain" description="HupH hydrogenase expression protein C-terminal" evidence="3">
    <location>
        <begin position="55"/>
        <end position="147"/>
    </location>
</feature>
<reference evidence="5" key="1">
    <citation type="submission" date="2018-05" db="EMBL/GenBank/DDBJ databases">
        <title>Azospirillum thermophila sp. nov., a novel isolated from hot spring.</title>
        <authorList>
            <person name="Zhao Z."/>
        </authorList>
    </citation>
    <scope>NUCLEOTIDE SEQUENCE [LARGE SCALE GENOMIC DNA]</scope>
    <source>
        <strain evidence="5">CFH 70021</strain>
        <plasmid evidence="5">unnamed2</plasmid>
    </source>
</reference>
<keyword evidence="5" id="KW-1185">Reference proteome</keyword>
<evidence type="ECO:0000256" key="2">
    <source>
        <dbReference type="SAM" id="MobiDB-lite"/>
    </source>
</evidence>
<organism evidence="4 5">
    <name type="scientific">Azospirillum thermophilum</name>
    <dbReference type="NCBI Taxonomy" id="2202148"/>
    <lineage>
        <taxon>Bacteria</taxon>
        <taxon>Pseudomonadati</taxon>
        <taxon>Pseudomonadota</taxon>
        <taxon>Alphaproteobacteria</taxon>
        <taxon>Rhodospirillales</taxon>
        <taxon>Azospirillaceae</taxon>
        <taxon>Azospirillum</taxon>
    </lineage>
</organism>
<dbReference type="KEGG" id="azz:DEW08_27410"/>
<dbReference type="InterPro" id="IPR006894">
    <property type="entry name" value="HupH_Hydgase_express_prot_C"/>
</dbReference>
<geneLocation type="plasmid" evidence="4 5">
    <name>unnamed2</name>
</geneLocation>
<evidence type="ECO:0000313" key="5">
    <source>
        <dbReference type="Proteomes" id="UP000245629"/>
    </source>
</evidence>
<feature type="domain" description="HupH hydrogenase expression protein C-terminal" evidence="3">
    <location>
        <begin position="167"/>
        <end position="283"/>
    </location>
</feature>
<protein>
    <submittedName>
        <fullName evidence="4">Hydrogenase expression/formation protein</fullName>
    </submittedName>
</protein>
<sequence length="294" mass="30890">MTSFLGMTRPPVGFGPGSQPDAEEEGLEYLPMPSGMRIYEPHLPEVADPARSAAALELLERLRSALAGWAAGQEIRLPLDGLDAPALSLVDEALGEGEVSVLVERAGDRLEIQEAALAGVWRVRPAGTGGRTGETLLVGAFPRVALNRAFPAAAGRRPAAEGAPAGLMNGLPILVELLDRSAAWTRGDAPHAVNFSLLPHTPEDLAFVEERLGQGATTILSRGYGNCRVTATATPNVWWVRYYNSVDTLILNTVEIVDVPAVVCAAAEDIADSAERLGEILSAIGGSGLTGERA</sequence>
<dbReference type="Gene3D" id="3.30.1370.140">
    <property type="entry name" value="HupH hydrogenase expression protein, C-terminal domain"/>
    <property type="match status" value="2"/>
</dbReference>
<dbReference type="InterPro" id="IPR038527">
    <property type="entry name" value="HupH_C_sf"/>
</dbReference>
<evidence type="ECO:0000313" key="4">
    <source>
        <dbReference type="EMBL" id="AWK89713.1"/>
    </source>
</evidence>
<gene>
    <name evidence="4" type="ORF">DEW08_27410</name>
</gene>
<dbReference type="EMBL" id="CP029357">
    <property type="protein sequence ID" value="AWK89713.1"/>
    <property type="molecule type" value="Genomic_DNA"/>
</dbReference>
<keyword evidence="4" id="KW-0614">Plasmid</keyword>
<dbReference type="Proteomes" id="UP000245629">
    <property type="component" value="Plasmid unnamed2"/>
</dbReference>
<comment type="similarity">
    <text evidence="1">Belongs to the HupH/HyaF family.</text>
</comment>